<dbReference type="Proteomes" id="UP000254101">
    <property type="component" value="Unassembled WGS sequence"/>
</dbReference>
<evidence type="ECO:0000313" key="3">
    <source>
        <dbReference type="Proteomes" id="UP000254101"/>
    </source>
</evidence>
<evidence type="ECO:0000256" key="1">
    <source>
        <dbReference type="SAM" id="SignalP"/>
    </source>
</evidence>
<accession>A0A395LJY4</accession>
<name>A0A395LJY4_9SPHN</name>
<dbReference type="AlphaFoldDB" id="A0A395LJY4"/>
<sequence>MIANLLPLVFLALQPATAADGPAAPPASTEKEAVSLPADQQGAIRCSAAFALIAERQRLGEEAALEYPPLAERGREFFVQASARVMDESELDRAAISAQLRSQAQSIVAEGTLDQIMPPCLMLLEASGI</sequence>
<protein>
    <submittedName>
        <fullName evidence="2">Uncharacterized protein</fullName>
    </submittedName>
</protein>
<comment type="caution">
    <text evidence="2">The sequence shown here is derived from an EMBL/GenBank/DDBJ whole genome shotgun (WGS) entry which is preliminary data.</text>
</comment>
<reference evidence="2 3" key="1">
    <citation type="submission" date="2018-07" db="EMBL/GenBank/DDBJ databases">
        <title>Erythrobacter nanhaiensis sp. nov., a novel member of the genus Erythrobacter isolated from the South China Sea.</title>
        <authorList>
            <person name="Chen X."/>
            <person name="Liu J."/>
        </authorList>
    </citation>
    <scope>NUCLEOTIDE SEQUENCE [LARGE SCALE GENOMIC DNA]</scope>
    <source>
        <strain evidence="2 3">S-5</strain>
    </source>
</reference>
<organism evidence="2 3">
    <name type="scientific">Alteriqipengyuania lutimaris</name>
    <dbReference type="NCBI Taxonomy" id="1538146"/>
    <lineage>
        <taxon>Bacteria</taxon>
        <taxon>Pseudomonadati</taxon>
        <taxon>Pseudomonadota</taxon>
        <taxon>Alphaproteobacteria</taxon>
        <taxon>Sphingomonadales</taxon>
        <taxon>Erythrobacteraceae</taxon>
        <taxon>Alteriqipengyuania</taxon>
    </lineage>
</organism>
<feature type="signal peptide" evidence="1">
    <location>
        <begin position="1"/>
        <end position="18"/>
    </location>
</feature>
<dbReference type="RefSeq" id="WP_115491473.1">
    <property type="nucleotide sequence ID" value="NZ_JACHWW010000001.1"/>
</dbReference>
<gene>
    <name evidence="2" type="ORF">DL238_06250</name>
</gene>
<dbReference type="EMBL" id="QRBB01000001">
    <property type="protein sequence ID" value="RDS77252.1"/>
    <property type="molecule type" value="Genomic_DNA"/>
</dbReference>
<keyword evidence="1" id="KW-0732">Signal</keyword>
<feature type="chain" id="PRO_5017486826" evidence="1">
    <location>
        <begin position="19"/>
        <end position="129"/>
    </location>
</feature>
<dbReference type="OrthoDB" id="7582310at2"/>
<evidence type="ECO:0000313" key="2">
    <source>
        <dbReference type="EMBL" id="RDS77252.1"/>
    </source>
</evidence>
<proteinExistence type="predicted"/>
<keyword evidence="3" id="KW-1185">Reference proteome</keyword>